<dbReference type="InterPro" id="IPR020843">
    <property type="entry name" value="ER"/>
</dbReference>
<sequence>MGGFNMPTDYTFQGWLGHSPEAYNGKMEWGAFEPKKWTEDDVDIQITHCGICGSDLHTLKSGWGATNYPCCVGHEIVGRAVRVGSNVDSIKVGDRVGVGAQGRSCLEADCPDCSQGRENYCPRVRVNTYDSRYPGDEGKSMGGYADYNRTHHKFAIKIPDGLPSEYAAPLMCGGITVYAPLRKNGCGPGMTVGIVGVGGLGHFGVLFAKALGADRVVGISRKASKRDEVLALGADEYIATDDDKDWWKTGKGTLDLIICTVSSAHMPLSRYLRLLRTNGNFIQVGAPDGGKFPEINVFALLGAGIKIGGSGIGSPSDIEEMLQLAVDKKIEPWVEKRPMSDANQAIVDLEAGKARYRYVLVNEKHLSETKL</sequence>
<evidence type="ECO:0000256" key="10">
    <source>
        <dbReference type="ARBA" id="ARBA00050997"/>
    </source>
</evidence>
<dbReference type="EC" id="1.1.1.2" evidence="9"/>
<keyword evidence="5 11" id="KW-0479">Metal-binding</keyword>
<dbReference type="SUPFAM" id="SSF50129">
    <property type="entry name" value="GroES-like"/>
    <property type="match status" value="1"/>
</dbReference>
<comment type="similarity">
    <text evidence="2 11">Belongs to the zinc-containing alcohol dehydrogenase family.</text>
</comment>
<evidence type="ECO:0000259" key="12">
    <source>
        <dbReference type="SMART" id="SM00829"/>
    </source>
</evidence>
<evidence type="ECO:0000256" key="7">
    <source>
        <dbReference type="ARBA" id="ARBA00022857"/>
    </source>
</evidence>
<keyword evidence="8" id="KW-0560">Oxidoreductase</keyword>
<dbReference type="PANTHER" id="PTHR42683">
    <property type="entry name" value="ALDEHYDE REDUCTASE"/>
    <property type="match status" value="1"/>
</dbReference>
<reference evidence="13" key="1">
    <citation type="journal article" date="2021" name="J Fungi (Basel)">
        <title>Genomic and Metabolomic Analyses of the Marine Fungus Emericellopsis cladophorae: Insights into Saltwater Adaptability Mechanisms and Its Biosynthetic Potential.</title>
        <authorList>
            <person name="Goncalves M.F.M."/>
            <person name="Hilario S."/>
            <person name="Van de Peer Y."/>
            <person name="Esteves A.C."/>
            <person name="Alves A."/>
        </authorList>
    </citation>
    <scope>NUCLEOTIDE SEQUENCE</scope>
    <source>
        <strain evidence="13">MUM 19.33</strain>
    </source>
</reference>
<evidence type="ECO:0000256" key="3">
    <source>
        <dbReference type="ARBA" id="ARBA00011738"/>
    </source>
</evidence>
<dbReference type="GO" id="GO:0006066">
    <property type="term" value="P:alcohol metabolic process"/>
    <property type="evidence" value="ECO:0007669"/>
    <property type="project" value="UniProtKB-ARBA"/>
</dbReference>
<comment type="caution">
    <text evidence="13">The sequence shown here is derived from an EMBL/GenBank/DDBJ whole genome shotgun (WGS) entry which is preliminary data.</text>
</comment>
<protein>
    <recommendedName>
        <fullName evidence="9">alcohol dehydrogenase (NADP(+))</fullName>
        <ecNumber evidence="9">1.1.1.2</ecNumber>
    </recommendedName>
</protein>
<dbReference type="InterPro" id="IPR013149">
    <property type="entry name" value="ADH-like_C"/>
</dbReference>
<comment type="cofactor">
    <cofactor evidence="1 11">
        <name>Zn(2+)</name>
        <dbReference type="ChEBI" id="CHEBI:29105"/>
    </cofactor>
</comment>
<evidence type="ECO:0000256" key="1">
    <source>
        <dbReference type="ARBA" id="ARBA00001947"/>
    </source>
</evidence>
<organism evidence="13 14">
    <name type="scientific">Emericellopsis cladophorae</name>
    <dbReference type="NCBI Taxonomy" id="2686198"/>
    <lineage>
        <taxon>Eukaryota</taxon>
        <taxon>Fungi</taxon>
        <taxon>Dikarya</taxon>
        <taxon>Ascomycota</taxon>
        <taxon>Pezizomycotina</taxon>
        <taxon>Sordariomycetes</taxon>
        <taxon>Hypocreomycetidae</taxon>
        <taxon>Hypocreales</taxon>
        <taxon>Bionectriaceae</taxon>
        <taxon>Emericellopsis</taxon>
    </lineage>
</organism>
<evidence type="ECO:0000313" key="14">
    <source>
        <dbReference type="Proteomes" id="UP001055219"/>
    </source>
</evidence>
<dbReference type="OrthoDB" id="1879366at2759"/>
<dbReference type="FunFam" id="3.40.50.720:FF:000158">
    <property type="entry name" value="Zinc-binding alcohol dehydrogenase"/>
    <property type="match status" value="1"/>
</dbReference>
<keyword evidence="6 11" id="KW-0862">Zinc</keyword>
<name>A0A9Q0BG73_9HYPO</name>
<comment type="catalytic activity">
    <reaction evidence="10">
        <text>a primary alcohol + NADP(+) = an aldehyde + NADPH + H(+)</text>
        <dbReference type="Rhea" id="RHEA:15937"/>
        <dbReference type="ChEBI" id="CHEBI:15378"/>
        <dbReference type="ChEBI" id="CHEBI:15734"/>
        <dbReference type="ChEBI" id="CHEBI:17478"/>
        <dbReference type="ChEBI" id="CHEBI:57783"/>
        <dbReference type="ChEBI" id="CHEBI:58349"/>
        <dbReference type="EC" id="1.1.1.2"/>
    </reaction>
    <physiologicalReaction direction="left-to-right" evidence="10">
        <dbReference type="Rhea" id="RHEA:15938"/>
    </physiologicalReaction>
    <physiologicalReaction direction="right-to-left" evidence="10">
        <dbReference type="Rhea" id="RHEA:15939"/>
    </physiologicalReaction>
</comment>
<dbReference type="InterPro" id="IPR047109">
    <property type="entry name" value="CAD-like"/>
</dbReference>
<dbReference type="Gene3D" id="3.90.180.10">
    <property type="entry name" value="Medium-chain alcohol dehydrogenases, catalytic domain"/>
    <property type="match status" value="1"/>
</dbReference>
<dbReference type="Pfam" id="PF08240">
    <property type="entry name" value="ADH_N"/>
    <property type="match status" value="1"/>
</dbReference>
<keyword evidence="7" id="KW-0521">NADP</keyword>
<dbReference type="CDD" id="cd05283">
    <property type="entry name" value="CAD1"/>
    <property type="match status" value="1"/>
</dbReference>
<gene>
    <name evidence="13" type="ORF">J7T54_002211</name>
</gene>
<dbReference type="Proteomes" id="UP001055219">
    <property type="component" value="Unassembled WGS sequence"/>
</dbReference>
<evidence type="ECO:0000256" key="2">
    <source>
        <dbReference type="ARBA" id="ARBA00008072"/>
    </source>
</evidence>
<dbReference type="GeneID" id="75828724"/>
<dbReference type="GO" id="GO:0008106">
    <property type="term" value="F:alcohol dehydrogenase (NADP+) activity"/>
    <property type="evidence" value="ECO:0007669"/>
    <property type="project" value="UniProtKB-EC"/>
</dbReference>
<dbReference type="SMART" id="SM00829">
    <property type="entry name" value="PKS_ER"/>
    <property type="match status" value="1"/>
</dbReference>
<evidence type="ECO:0000313" key="13">
    <source>
        <dbReference type="EMBL" id="KAI6783049.1"/>
    </source>
</evidence>
<feature type="domain" description="Enoyl reductase (ER)" evidence="12">
    <location>
        <begin position="25"/>
        <end position="360"/>
    </location>
</feature>
<evidence type="ECO:0000256" key="11">
    <source>
        <dbReference type="RuleBase" id="RU361277"/>
    </source>
</evidence>
<evidence type="ECO:0000256" key="9">
    <source>
        <dbReference type="ARBA" id="ARBA00024074"/>
    </source>
</evidence>
<dbReference type="SUPFAM" id="SSF51735">
    <property type="entry name" value="NAD(P)-binding Rossmann-fold domains"/>
    <property type="match status" value="1"/>
</dbReference>
<reference evidence="13" key="2">
    <citation type="submission" date="2022-07" db="EMBL/GenBank/DDBJ databases">
        <authorList>
            <person name="Goncalves M.F.M."/>
            <person name="Hilario S."/>
            <person name="Van De Peer Y."/>
            <person name="Esteves A.C."/>
            <person name="Alves A."/>
        </authorList>
    </citation>
    <scope>NUCLEOTIDE SEQUENCE</scope>
    <source>
        <strain evidence="13">MUM 19.33</strain>
    </source>
</reference>
<dbReference type="EMBL" id="JAGIXG020000010">
    <property type="protein sequence ID" value="KAI6783049.1"/>
    <property type="molecule type" value="Genomic_DNA"/>
</dbReference>
<comment type="subunit">
    <text evidence="3">Homodimer.</text>
</comment>
<proteinExistence type="inferred from homology"/>
<keyword evidence="14" id="KW-1185">Reference proteome</keyword>
<dbReference type="RefSeq" id="XP_051363905.1">
    <property type="nucleotide sequence ID" value="XM_051504824.1"/>
</dbReference>
<evidence type="ECO:0000256" key="6">
    <source>
        <dbReference type="ARBA" id="ARBA00022833"/>
    </source>
</evidence>
<dbReference type="AlphaFoldDB" id="A0A9Q0BG73"/>
<dbReference type="Gene3D" id="3.40.50.720">
    <property type="entry name" value="NAD(P)-binding Rossmann-like Domain"/>
    <property type="match status" value="1"/>
</dbReference>
<evidence type="ECO:0000256" key="4">
    <source>
        <dbReference type="ARBA" id="ARBA00022553"/>
    </source>
</evidence>
<evidence type="ECO:0000256" key="5">
    <source>
        <dbReference type="ARBA" id="ARBA00022723"/>
    </source>
</evidence>
<keyword evidence="4" id="KW-0597">Phosphoprotein</keyword>
<evidence type="ECO:0000256" key="8">
    <source>
        <dbReference type="ARBA" id="ARBA00023002"/>
    </source>
</evidence>
<dbReference type="PROSITE" id="PS00059">
    <property type="entry name" value="ADH_ZINC"/>
    <property type="match status" value="1"/>
</dbReference>
<dbReference type="Pfam" id="PF00107">
    <property type="entry name" value="ADH_zinc_N"/>
    <property type="match status" value="1"/>
</dbReference>
<dbReference type="InterPro" id="IPR002328">
    <property type="entry name" value="ADH_Zn_CS"/>
</dbReference>
<dbReference type="InterPro" id="IPR011032">
    <property type="entry name" value="GroES-like_sf"/>
</dbReference>
<accession>A0A9Q0BG73</accession>
<dbReference type="InterPro" id="IPR013154">
    <property type="entry name" value="ADH-like_N"/>
</dbReference>
<dbReference type="GO" id="GO:0008270">
    <property type="term" value="F:zinc ion binding"/>
    <property type="evidence" value="ECO:0007669"/>
    <property type="project" value="InterPro"/>
</dbReference>
<dbReference type="InterPro" id="IPR036291">
    <property type="entry name" value="NAD(P)-bd_dom_sf"/>
</dbReference>